<accession>A0A917XTB5</accession>
<evidence type="ECO:0000313" key="1">
    <source>
        <dbReference type="EMBL" id="GGN51360.1"/>
    </source>
</evidence>
<dbReference type="Pfam" id="PF08970">
    <property type="entry name" value="Sda"/>
    <property type="match status" value="1"/>
</dbReference>
<evidence type="ECO:0008006" key="3">
    <source>
        <dbReference type="Google" id="ProtNLM"/>
    </source>
</evidence>
<dbReference type="EMBL" id="BMOS01000003">
    <property type="protein sequence ID" value="GGN51360.1"/>
    <property type="molecule type" value="Genomic_DNA"/>
</dbReference>
<dbReference type="Proteomes" id="UP000624041">
    <property type="component" value="Unassembled WGS sequence"/>
</dbReference>
<keyword evidence="2" id="KW-1185">Reference proteome</keyword>
<dbReference type="InterPro" id="IPR036916">
    <property type="entry name" value="Sda_sf"/>
</dbReference>
<dbReference type="InterPro" id="IPR015064">
    <property type="entry name" value="Sda"/>
</dbReference>
<dbReference type="Gene3D" id="1.10.287.1100">
    <property type="entry name" value="Sporulation inhibitor A"/>
    <property type="match status" value="1"/>
</dbReference>
<gene>
    <name evidence="1" type="ORF">GCM10007971_05770</name>
</gene>
<organism evidence="1 2">
    <name type="scientific">Oceanobacillus indicireducens</name>
    <dbReference type="NCBI Taxonomy" id="1004261"/>
    <lineage>
        <taxon>Bacteria</taxon>
        <taxon>Bacillati</taxon>
        <taxon>Bacillota</taxon>
        <taxon>Bacilli</taxon>
        <taxon>Bacillales</taxon>
        <taxon>Bacillaceae</taxon>
        <taxon>Oceanobacillus</taxon>
    </lineage>
</organism>
<dbReference type="AlphaFoldDB" id="A0A917XTB5"/>
<protein>
    <recommendedName>
        <fullName evidence="3">Sporulation histidine kinase inhibitor Sda</fullName>
    </recommendedName>
</protein>
<reference evidence="1" key="1">
    <citation type="journal article" date="2014" name="Int. J. Syst. Evol. Microbiol.">
        <title>Complete genome sequence of Corynebacterium casei LMG S-19264T (=DSM 44701T), isolated from a smear-ripened cheese.</title>
        <authorList>
            <consortium name="US DOE Joint Genome Institute (JGI-PGF)"/>
            <person name="Walter F."/>
            <person name="Albersmeier A."/>
            <person name="Kalinowski J."/>
            <person name="Ruckert C."/>
        </authorList>
    </citation>
    <scope>NUCLEOTIDE SEQUENCE</scope>
    <source>
        <strain evidence="1">JCM 17251</strain>
    </source>
</reference>
<name>A0A917XTB5_9BACI</name>
<sequence>MNELRKLSNGGLVCAYNKAKKLDLDPHFIYQLEEELKRRSSSKQKRRKSSWQE</sequence>
<proteinExistence type="predicted"/>
<comment type="caution">
    <text evidence="1">The sequence shown here is derived from an EMBL/GenBank/DDBJ whole genome shotgun (WGS) entry which is preliminary data.</text>
</comment>
<evidence type="ECO:0000313" key="2">
    <source>
        <dbReference type="Proteomes" id="UP000624041"/>
    </source>
</evidence>
<dbReference type="SUPFAM" id="SSF100985">
    <property type="entry name" value="Sporulation inhibitor Sda"/>
    <property type="match status" value="1"/>
</dbReference>
<reference evidence="1" key="2">
    <citation type="submission" date="2020-09" db="EMBL/GenBank/DDBJ databases">
        <authorList>
            <person name="Sun Q."/>
            <person name="Ohkuma M."/>
        </authorList>
    </citation>
    <scope>NUCLEOTIDE SEQUENCE</scope>
    <source>
        <strain evidence="1">JCM 17251</strain>
    </source>
</reference>
<dbReference type="RefSeq" id="WP_156854765.1">
    <property type="nucleotide sequence ID" value="NZ_BMOS01000003.1"/>
</dbReference>